<evidence type="ECO:0000313" key="3">
    <source>
        <dbReference type="Proteomes" id="UP000323917"/>
    </source>
</evidence>
<feature type="transmembrane region" description="Helical" evidence="1">
    <location>
        <begin position="18"/>
        <end position="36"/>
    </location>
</feature>
<dbReference type="AlphaFoldDB" id="A0A5B9QHP2"/>
<dbReference type="RefSeq" id="WP_148075463.1">
    <property type="nucleotide sequence ID" value="NZ_CP042913.1"/>
</dbReference>
<sequence length="74" mass="8201">MNESESTIKTDQVPRPTYAPIAMAMGTAMTVWGLMAPSLNIHAMWYMSIAGAGLSTWAIKSWIGEIVQQWEANR</sequence>
<protein>
    <submittedName>
        <fullName evidence="2">Uncharacterized protein</fullName>
    </submittedName>
</protein>
<keyword evidence="1" id="KW-0812">Transmembrane</keyword>
<keyword evidence="3" id="KW-1185">Reference proteome</keyword>
<gene>
    <name evidence="2" type="ORF">Pr1d_45360</name>
</gene>
<dbReference type="KEGG" id="bgok:Pr1d_45360"/>
<dbReference type="OrthoDB" id="285081at2"/>
<dbReference type="EMBL" id="CP042913">
    <property type="protein sequence ID" value="QEG37195.1"/>
    <property type="molecule type" value="Genomic_DNA"/>
</dbReference>
<evidence type="ECO:0000256" key="1">
    <source>
        <dbReference type="SAM" id="Phobius"/>
    </source>
</evidence>
<organism evidence="2 3">
    <name type="scientific">Bythopirellula goksoeyrii</name>
    <dbReference type="NCBI Taxonomy" id="1400387"/>
    <lineage>
        <taxon>Bacteria</taxon>
        <taxon>Pseudomonadati</taxon>
        <taxon>Planctomycetota</taxon>
        <taxon>Planctomycetia</taxon>
        <taxon>Pirellulales</taxon>
        <taxon>Lacipirellulaceae</taxon>
        <taxon>Bythopirellula</taxon>
    </lineage>
</organism>
<keyword evidence="1" id="KW-1133">Transmembrane helix</keyword>
<dbReference type="Proteomes" id="UP000323917">
    <property type="component" value="Chromosome"/>
</dbReference>
<evidence type="ECO:0000313" key="2">
    <source>
        <dbReference type="EMBL" id="QEG37195.1"/>
    </source>
</evidence>
<accession>A0A5B9QHP2</accession>
<reference evidence="2 3" key="1">
    <citation type="submission" date="2019-08" db="EMBL/GenBank/DDBJ databases">
        <title>Deep-cultivation of Planctomycetes and their phenomic and genomic characterization uncovers novel biology.</title>
        <authorList>
            <person name="Wiegand S."/>
            <person name="Jogler M."/>
            <person name="Boedeker C."/>
            <person name="Pinto D."/>
            <person name="Vollmers J."/>
            <person name="Rivas-Marin E."/>
            <person name="Kohn T."/>
            <person name="Peeters S.H."/>
            <person name="Heuer A."/>
            <person name="Rast P."/>
            <person name="Oberbeckmann S."/>
            <person name="Bunk B."/>
            <person name="Jeske O."/>
            <person name="Meyerdierks A."/>
            <person name="Storesund J.E."/>
            <person name="Kallscheuer N."/>
            <person name="Luecker S."/>
            <person name="Lage O.M."/>
            <person name="Pohl T."/>
            <person name="Merkel B.J."/>
            <person name="Hornburger P."/>
            <person name="Mueller R.-W."/>
            <person name="Bruemmer F."/>
            <person name="Labrenz M."/>
            <person name="Spormann A.M."/>
            <person name="Op den Camp H."/>
            <person name="Overmann J."/>
            <person name="Amann R."/>
            <person name="Jetten M.S.M."/>
            <person name="Mascher T."/>
            <person name="Medema M.H."/>
            <person name="Devos D.P."/>
            <person name="Kaster A.-K."/>
            <person name="Ovreas L."/>
            <person name="Rohde M."/>
            <person name="Galperin M.Y."/>
            <person name="Jogler C."/>
        </authorList>
    </citation>
    <scope>NUCLEOTIDE SEQUENCE [LARGE SCALE GENOMIC DNA]</scope>
    <source>
        <strain evidence="2 3">Pr1d</strain>
    </source>
</reference>
<proteinExistence type="predicted"/>
<name>A0A5B9QHP2_9BACT</name>
<keyword evidence="1" id="KW-0472">Membrane</keyword>